<dbReference type="InterPro" id="IPR005069">
    <property type="entry name" value="Nucl-diP-sugar_transferase"/>
</dbReference>
<proteinExistence type="predicted"/>
<dbReference type="RefSeq" id="XP_016442641.1">
    <property type="nucleotide sequence ID" value="XM_016587155.2"/>
</dbReference>
<evidence type="ECO:0000259" key="2">
    <source>
        <dbReference type="Pfam" id="PF03407"/>
    </source>
</evidence>
<sequence>MKISNPLFLSLTTMNFFQSIIFPFLYNNKAKQLGMWLIWLWGFILIGISFYATQLMPLPFSFKGQILLDGPTITIFTAPRPFVGSIGERQALAVRSWLGLSPDITVVLFSQQPSVFSFAELFSPRVSVDPNIDFTFLGTPFFHSIVARSKASSSDVSIVIDPDTILLPDFIQTMKHAHKLDHDWLLFSSSKSVSHFPFHLDADGKHWLQDDGSRVKTRKDFVSQDWKWNLCDGKMLIAWNNGDLPLHKGVLPPFLYGKGLHNRWLINEALLSDFRFVFDASWSISNLNLNDLDQDFNRTSEDFLGLATGKRFWEVTGNSNLAMLYGSLYFHEQNFSNIFRLFQCGGDYLFVNSAKMVVYPLRYKGSLSLRKQVMSKSTREKKTLECVDTIRSTKGANDCSVEDYWTVSTPISLPLSLDILLSLRADKNKTVVLAVVGYSYKEMLMSWVCRLNHLQISNFLVCALDDNIYDFSILQGLPVFKYANLETKISFDNCHFGTECFQKVTKVKSRIVLQILKLGYNVLMSDVDIYWFKNPLPLLSSFGPAVLVAQSDEYKLTGPINLPRRLNSGFYYAYSDVTTIAALEKVVKHAANSNLSEQPSFYDTLCGEGGYNRIDDSRCLEPQTNVTVQFLDRDLFPNGAYKDLWQESNVKEACLMKGCFIIHNNWISGRRKKLERQVPSGLWEYDMSTRMCLQTWHKTKVVYF</sequence>
<dbReference type="Proteomes" id="UP000790787">
    <property type="component" value="Chromosome 24"/>
</dbReference>
<evidence type="ECO:0000313" key="3">
    <source>
        <dbReference type="Proteomes" id="UP000790787"/>
    </source>
</evidence>
<gene>
    <name evidence="4" type="primary">LOC107768047</name>
</gene>
<feature type="domain" description="Nucleotide-diphospho-sugar transferase" evidence="2">
    <location>
        <begin position="456"/>
        <end position="676"/>
    </location>
</feature>
<dbReference type="GO" id="GO:0016757">
    <property type="term" value="F:glycosyltransferase activity"/>
    <property type="evidence" value="ECO:0007669"/>
    <property type="project" value="InterPro"/>
</dbReference>
<accession>A0A1S3XRR6</accession>
<name>A0A1S3XRR6_TOBAC</name>
<reference evidence="3" key="1">
    <citation type="journal article" date="2014" name="Nat. Commun.">
        <title>The tobacco genome sequence and its comparison with those of tomato and potato.</title>
        <authorList>
            <person name="Sierro N."/>
            <person name="Battey J.N."/>
            <person name="Ouadi S."/>
            <person name="Bakaher N."/>
            <person name="Bovet L."/>
            <person name="Willig A."/>
            <person name="Goepfert S."/>
            <person name="Peitsch M.C."/>
            <person name="Ivanov N.V."/>
        </authorList>
    </citation>
    <scope>NUCLEOTIDE SEQUENCE [LARGE SCALE GENOMIC DNA]</scope>
</reference>
<dbReference type="PANTHER" id="PTHR47483">
    <property type="entry name" value="BETA-ARABINOFURANOSYLTRANSFERASE RAY1"/>
    <property type="match status" value="1"/>
</dbReference>
<dbReference type="RefSeq" id="XP_016442641.1">
    <property type="nucleotide sequence ID" value="XM_016587155.1"/>
</dbReference>
<dbReference type="OrthoDB" id="540503at2759"/>
<reference evidence="4" key="2">
    <citation type="submission" date="2025-08" db="UniProtKB">
        <authorList>
            <consortium name="RefSeq"/>
        </authorList>
    </citation>
    <scope>IDENTIFICATION</scope>
    <source>
        <tissue evidence="4">Leaf</tissue>
    </source>
</reference>
<dbReference type="PANTHER" id="PTHR47483:SF1">
    <property type="entry name" value="BETA-ARABINOFURANOSYLTRANSFERASE RAY1"/>
    <property type="match status" value="1"/>
</dbReference>
<dbReference type="InterPro" id="IPR044575">
    <property type="entry name" value="RAY1-like"/>
</dbReference>
<dbReference type="AlphaFoldDB" id="A0A1S3XRR6"/>
<evidence type="ECO:0000256" key="1">
    <source>
        <dbReference type="SAM" id="Phobius"/>
    </source>
</evidence>
<feature type="transmembrane region" description="Helical" evidence="1">
    <location>
        <begin position="6"/>
        <end position="26"/>
    </location>
</feature>
<organism evidence="3 4">
    <name type="scientific">Nicotiana tabacum</name>
    <name type="common">Common tobacco</name>
    <dbReference type="NCBI Taxonomy" id="4097"/>
    <lineage>
        <taxon>Eukaryota</taxon>
        <taxon>Viridiplantae</taxon>
        <taxon>Streptophyta</taxon>
        <taxon>Embryophyta</taxon>
        <taxon>Tracheophyta</taxon>
        <taxon>Spermatophyta</taxon>
        <taxon>Magnoliopsida</taxon>
        <taxon>eudicotyledons</taxon>
        <taxon>Gunneridae</taxon>
        <taxon>Pentapetalae</taxon>
        <taxon>asterids</taxon>
        <taxon>lamiids</taxon>
        <taxon>Solanales</taxon>
        <taxon>Solanaceae</taxon>
        <taxon>Nicotianoideae</taxon>
        <taxon>Nicotianeae</taxon>
        <taxon>Nicotiana</taxon>
    </lineage>
</organism>
<feature type="transmembrane region" description="Helical" evidence="1">
    <location>
        <begin position="33"/>
        <end position="52"/>
    </location>
</feature>
<keyword evidence="1" id="KW-1133">Transmembrane helix</keyword>
<keyword evidence="1" id="KW-0472">Membrane</keyword>
<dbReference type="Pfam" id="PF03407">
    <property type="entry name" value="Nucleotid_trans"/>
    <property type="match status" value="1"/>
</dbReference>
<keyword evidence="1" id="KW-0812">Transmembrane</keyword>
<dbReference type="GeneID" id="107768047"/>
<evidence type="ECO:0000313" key="4">
    <source>
        <dbReference type="RefSeq" id="XP_016442641.1"/>
    </source>
</evidence>
<protein>
    <submittedName>
        <fullName evidence="4">Beta-arabinofuranosyltransferase RAY1 isoform X2</fullName>
    </submittedName>
</protein>
<keyword evidence="3" id="KW-1185">Reference proteome</keyword>